<dbReference type="Proteomes" id="UP000636949">
    <property type="component" value="Unassembled WGS sequence"/>
</dbReference>
<dbReference type="AlphaFoldDB" id="A0A8J2Z3T2"/>
<evidence type="ECO:0000256" key="6">
    <source>
        <dbReference type="ARBA" id="ARBA00022970"/>
    </source>
</evidence>
<dbReference type="EMBL" id="BMJS01000007">
    <property type="protein sequence ID" value="GGF94201.1"/>
    <property type="molecule type" value="Genomic_DNA"/>
</dbReference>
<dbReference type="PANTHER" id="PTHR46997">
    <property type="entry name" value="LOW AFFINITY TRYPTOPHAN PERMEASE-RELATED"/>
    <property type="match status" value="1"/>
</dbReference>
<evidence type="ECO:0000256" key="3">
    <source>
        <dbReference type="ARBA" id="ARBA00022475"/>
    </source>
</evidence>
<dbReference type="PANTHER" id="PTHR46997:SF2">
    <property type="entry name" value="TYROSINE-SPECIFIC TRANSPORT SYSTEM"/>
    <property type="match status" value="1"/>
</dbReference>
<reference evidence="10" key="2">
    <citation type="submission" date="2020-09" db="EMBL/GenBank/DDBJ databases">
        <authorList>
            <person name="Sun Q."/>
            <person name="Zhou Y."/>
        </authorList>
    </citation>
    <scope>NUCLEOTIDE SEQUENCE</scope>
    <source>
        <strain evidence="10">CGMCC 1.15758</strain>
    </source>
</reference>
<reference evidence="10" key="1">
    <citation type="journal article" date="2014" name="Int. J. Syst. Evol. Microbiol.">
        <title>Complete genome sequence of Corynebacterium casei LMG S-19264T (=DSM 44701T), isolated from a smear-ripened cheese.</title>
        <authorList>
            <consortium name="US DOE Joint Genome Institute (JGI-PGF)"/>
            <person name="Walter F."/>
            <person name="Albersmeier A."/>
            <person name="Kalinowski J."/>
            <person name="Ruckert C."/>
        </authorList>
    </citation>
    <scope>NUCLEOTIDE SEQUENCE</scope>
    <source>
        <strain evidence="10">CGMCC 1.15758</strain>
    </source>
</reference>
<feature type="transmembrane region" description="Helical" evidence="9">
    <location>
        <begin position="333"/>
        <end position="353"/>
    </location>
</feature>
<evidence type="ECO:0000256" key="8">
    <source>
        <dbReference type="ARBA" id="ARBA00023136"/>
    </source>
</evidence>
<keyword evidence="4" id="KW-0997">Cell inner membrane</keyword>
<dbReference type="PRINTS" id="PR00166">
    <property type="entry name" value="AROAAPRMEASE"/>
</dbReference>
<dbReference type="RefSeq" id="WP_117001915.1">
    <property type="nucleotide sequence ID" value="NZ_BMJS01000007.1"/>
</dbReference>
<proteinExistence type="predicted"/>
<evidence type="ECO:0000256" key="4">
    <source>
        <dbReference type="ARBA" id="ARBA00022519"/>
    </source>
</evidence>
<protein>
    <submittedName>
        <fullName evidence="10">Amino acid transporter</fullName>
    </submittedName>
</protein>
<evidence type="ECO:0000256" key="2">
    <source>
        <dbReference type="ARBA" id="ARBA00022448"/>
    </source>
</evidence>
<dbReference type="Pfam" id="PF03222">
    <property type="entry name" value="Trp_Tyr_perm"/>
    <property type="match status" value="1"/>
</dbReference>
<dbReference type="GO" id="GO:0005886">
    <property type="term" value="C:plasma membrane"/>
    <property type="evidence" value="ECO:0007669"/>
    <property type="project" value="UniProtKB-SubCell"/>
</dbReference>
<evidence type="ECO:0000313" key="10">
    <source>
        <dbReference type="EMBL" id="GGF94201.1"/>
    </source>
</evidence>
<evidence type="ECO:0000256" key="1">
    <source>
        <dbReference type="ARBA" id="ARBA00004429"/>
    </source>
</evidence>
<dbReference type="GO" id="GO:0003333">
    <property type="term" value="P:amino acid transmembrane transport"/>
    <property type="evidence" value="ECO:0007669"/>
    <property type="project" value="InterPro"/>
</dbReference>
<feature type="transmembrane region" description="Helical" evidence="9">
    <location>
        <begin position="144"/>
        <end position="163"/>
    </location>
</feature>
<evidence type="ECO:0000256" key="5">
    <source>
        <dbReference type="ARBA" id="ARBA00022692"/>
    </source>
</evidence>
<name>A0A8J2Z3T2_9GAMM</name>
<feature type="transmembrane region" description="Helical" evidence="9">
    <location>
        <begin position="365"/>
        <end position="385"/>
    </location>
</feature>
<comment type="subcellular location">
    <subcellularLocation>
        <location evidence="1">Cell inner membrane</location>
        <topology evidence="1">Multi-pass membrane protein</topology>
    </subcellularLocation>
</comment>
<feature type="transmembrane region" description="Helical" evidence="9">
    <location>
        <begin position="111"/>
        <end position="132"/>
    </location>
</feature>
<dbReference type="InterPro" id="IPR018227">
    <property type="entry name" value="Amino_acid_transport_2"/>
</dbReference>
<keyword evidence="11" id="KW-1185">Reference proteome</keyword>
<dbReference type="PROSITE" id="PS51257">
    <property type="entry name" value="PROKAR_LIPOPROTEIN"/>
    <property type="match status" value="1"/>
</dbReference>
<keyword evidence="3" id="KW-1003">Cell membrane</keyword>
<feature type="transmembrane region" description="Helical" evidence="9">
    <location>
        <begin position="272"/>
        <end position="295"/>
    </location>
</feature>
<gene>
    <name evidence="10" type="ORF">GCM10010995_09290</name>
</gene>
<dbReference type="OrthoDB" id="18749at2"/>
<organism evidence="10 11">
    <name type="scientific">Cysteiniphilum litorale</name>
    <dbReference type="NCBI Taxonomy" id="2056700"/>
    <lineage>
        <taxon>Bacteria</taxon>
        <taxon>Pseudomonadati</taxon>
        <taxon>Pseudomonadota</taxon>
        <taxon>Gammaproteobacteria</taxon>
        <taxon>Thiotrichales</taxon>
        <taxon>Fastidiosibacteraceae</taxon>
        <taxon>Cysteiniphilum</taxon>
    </lineage>
</organism>
<evidence type="ECO:0000313" key="11">
    <source>
        <dbReference type="Proteomes" id="UP000636949"/>
    </source>
</evidence>
<dbReference type="GO" id="GO:0015173">
    <property type="term" value="F:aromatic amino acid transmembrane transporter activity"/>
    <property type="evidence" value="ECO:0007669"/>
    <property type="project" value="InterPro"/>
</dbReference>
<accession>A0A8J2Z3T2</accession>
<sequence>MTRLLGGAFLVVGTTIGAGMLSLPLITAACGLWVSIVLIIISWSVMYLTALRLIKVCAHQPLGVNFTSLIKEEMPKSLQVVFTLVYLLLLYALMAAYTTQGASLVNLVSQAQVPTVSVDAIVFILIFGLVILSTRLSDYVNRSFVSVKLVFYVLCVVSMLFALKWANMLKMPLSFYALVFAWPTLLPSFGFQNIIPVLYEYQKGDVQAVKRSVFIGSIAVLVIYIIWLIVCLAILPQQGVHSYETIFKDGNTLTALMSEIKQATQSASINTFLSVFVNISIITSFICVGLSLYHYIRDTFRRFNIELNKIIGFLLTFIPPFIFTVFYPKGFILALQYAAIFAVVIFVFTPIYLDKENRKEVINFYPLVLGALVIIAQVLNLAGIAQPF</sequence>
<dbReference type="Gene3D" id="1.20.1740.10">
    <property type="entry name" value="Amino acid/polyamine transporter I"/>
    <property type="match status" value="1"/>
</dbReference>
<keyword evidence="7 9" id="KW-1133">Transmembrane helix</keyword>
<feature type="transmembrane region" description="Helical" evidence="9">
    <location>
        <begin position="80"/>
        <end position="99"/>
    </location>
</feature>
<keyword evidence="5 9" id="KW-0812">Transmembrane</keyword>
<comment type="caution">
    <text evidence="10">The sequence shown here is derived from an EMBL/GenBank/DDBJ whole genome shotgun (WGS) entry which is preliminary data.</text>
</comment>
<feature type="transmembrane region" description="Helical" evidence="9">
    <location>
        <begin position="307"/>
        <end position="327"/>
    </location>
</feature>
<evidence type="ECO:0000256" key="7">
    <source>
        <dbReference type="ARBA" id="ARBA00022989"/>
    </source>
</evidence>
<feature type="transmembrane region" description="Helical" evidence="9">
    <location>
        <begin position="213"/>
        <end position="235"/>
    </location>
</feature>
<feature type="transmembrane region" description="Helical" evidence="9">
    <location>
        <begin position="33"/>
        <end position="54"/>
    </location>
</feature>
<keyword evidence="6" id="KW-0029">Amino-acid transport</keyword>
<keyword evidence="2" id="KW-0813">Transport</keyword>
<keyword evidence="8 9" id="KW-0472">Membrane</keyword>
<evidence type="ECO:0000256" key="9">
    <source>
        <dbReference type="SAM" id="Phobius"/>
    </source>
</evidence>
<feature type="transmembrane region" description="Helical" evidence="9">
    <location>
        <begin position="175"/>
        <end position="201"/>
    </location>
</feature>
<dbReference type="InterPro" id="IPR013059">
    <property type="entry name" value="Trp_tyr_transpt"/>
</dbReference>